<dbReference type="RefSeq" id="WP_370447831.1">
    <property type="nucleotide sequence ID" value="NZ_BJUE01000055.1"/>
</dbReference>
<keyword evidence="1" id="KW-0812">Transmembrane</keyword>
<dbReference type="Proteomes" id="UP000294641">
    <property type="component" value="Unassembled WGS sequence"/>
</dbReference>
<keyword evidence="5" id="KW-1185">Reference proteome</keyword>
<name>A0A8B4Q4C8_9BACL</name>
<dbReference type="NCBIfam" id="TIGR02327">
    <property type="entry name" value="int_mem_ywzB"/>
    <property type="match status" value="1"/>
</dbReference>
<feature type="transmembrane region" description="Helical" evidence="1">
    <location>
        <begin position="12"/>
        <end position="35"/>
    </location>
</feature>
<dbReference type="Proteomes" id="UP000254330">
    <property type="component" value="Unassembled WGS sequence"/>
</dbReference>
<reference evidence="3 5" key="2">
    <citation type="submission" date="2019-03" db="EMBL/GenBank/DDBJ databases">
        <title>Genomic Encyclopedia of Type Strains, Phase IV (KMG-IV): sequencing the most valuable type-strain genomes for metagenomic binning, comparative biology and taxonomic classification.</title>
        <authorList>
            <person name="Goeker M."/>
        </authorList>
    </citation>
    <scope>NUCLEOTIDE SEQUENCE [LARGE SCALE GENOMIC DNA]</scope>
    <source>
        <strain evidence="3 5">DSM 20580</strain>
    </source>
</reference>
<keyword evidence="1" id="KW-1133">Transmembrane helix</keyword>
<dbReference type="AlphaFoldDB" id="A0A8B4Q4C8"/>
<evidence type="ECO:0000256" key="1">
    <source>
        <dbReference type="SAM" id="Phobius"/>
    </source>
</evidence>
<protein>
    <submittedName>
        <fullName evidence="2">Conserved hypothetical integral membrane protein</fullName>
    </submittedName>
    <submittedName>
        <fullName evidence="3">Integral membrane protein (TIGR02327 family)</fullName>
    </submittedName>
</protein>
<feature type="transmembrane region" description="Helical" evidence="1">
    <location>
        <begin position="47"/>
        <end position="67"/>
    </location>
</feature>
<dbReference type="InterPro" id="IPR009526">
    <property type="entry name" value="DUF1146"/>
</dbReference>
<keyword evidence="1" id="KW-0472">Membrane</keyword>
<organism evidence="2 4">
    <name type="scientific">Kurthia zopfii</name>
    <dbReference type="NCBI Taxonomy" id="1650"/>
    <lineage>
        <taxon>Bacteria</taxon>
        <taxon>Bacillati</taxon>
        <taxon>Bacillota</taxon>
        <taxon>Bacilli</taxon>
        <taxon>Bacillales</taxon>
        <taxon>Caryophanaceae</taxon>
        <taxon>Kurthia</taxon>
    </lineage>
</organism>
<dbReference type="EMBL" id="UGNP01000001">
    <property type="protein sequence ID" value="STX08702.1"/>
    <property type="molecule type" value="Genomic_DNA"/>
</dbReference>
<evidence type="ECO:0000313" key="5">
    <source>
        <dbReference type="Proteomes" id="UP000294641"/>
    </source>
</evidence>
<evidence type="ECO:0000313" key="2">
    <source>
        <dbReference type="EMBL" id="STX08702.1"/>
    </source>
</evidence>
<dbReference type="EMBL" id="SNZG01000044">
    <property type="protein sequence ID" value="TDR34078.1"/>
    <property type="molecule type" value="Genomic_DNA"/>
</dbReference>
<sequence length="80" mass="9246">MDSINSMLGINAVLGIISHIFFIAVTFYALQGLMYEKIFKKGKVFQIQILLIFISIALGTTVSRFFLEFTKWSQQLQYLF</sequence>
<accession>A0A8B4Q4C8</accession>
<comment type="caution">
    <text evidence="2">The sequence shown here is derived from an EMBL/GenBank/DDBJ whole genome shotgun (WGS) entry which is preliminary data.</text>
</comment>
<dbReference type="Pfam" id="PF06612">
    <property type="entry name" value="DUF1146"/>
    <property type="match status" value="1"/>
</dbReference>
<evidence type="ECO:0000313" key="3">
    <source>
        <dbReference type="EMBL" id="TDR34078.1"/>
    </source>
</evidence>
<gene>
    <name evidence="3" type="ORF">DFR61_14418</name>
    <name evidence="2" type="ORF">NCTC10597_00368</name>
</gene>
<evidence type="ECO:0000313" key="4">
    <source>
        <dbReference type="Proteomes" id="UP000254330"/>
    </source>
</evidence>
<reference evidence="2 4" key="1">
    <citation type="submission" date="2018-06" db="EMBL/GenBank/DDBJ databases">
        <authorList>
            <consortium name="Pathogen Informatics"/>
            <person name="Doyle S."/>
        </authorList>
    </citation>
    <scope>NUCLEOTIDE SEQUENCE [LARGE SCALE GENOMIC DNA]</scope>
    <source>
        <strain evidence="2 4">NCTC10597</strain>
    </source>
</reference>
<proteinExistence type="predicted"/>